<evidence type="ECO:0000313" key="2">
    <source>
        <dbReference type="Proteomes" id="UP000678513"/>
    </source>
</evidence>
<accession>A0ABX7Y385</accession>
<gene>
    <name evidence="1" type="ORF">J5A65_11870</name>
</gene>
<dbReference type="Proteomes" id="UP000678513">
    <property type="component" value="Chromosome"/>
</dbReference>
<evidence type="ECO:0000313" key="1">
    <source>
        <dbReference type="EMBL" id="QUC07619.1"/>
    </source>
</evidence>
<name>A0ABX7Y385_9ACTN</name>
<organism evidence="1 2">
    <name type="scientific">Arachnia rubra</name>
    <dbReference type="NCBI Taxonomy" id="1547448"/>
    <lineage>
        <taxon>Bacteria</taxon>
        <taxon>Bacillati</taxon>
        <taxon>Actinomycetota</taxon>
        <taxon>Actinomycetes</taxon>
        <taxon>Propionibacteriales</taxon>
        <taxon>Propionibacteriaceae</taxon>
        <taxon>Arachnia</taxon>
    </lineage>
</organism>
<keyword evidence="2" id="KW-1185">Reference proteome</keyword>
<protein>
    <submittedName>
        <fullName evidence="1">Uncharacterized protein</fullName>
    </submittedName>
</protein>
<dbReference type="Gene3D" id="3.40.390.10">
    <property type="entry name" value="Collagenase (Catalytic Domain)"/>
    <property type="match status" value="1"/>
</dbReference>
<dbReference type="EMBL" id="CP072384">
    <property type="protein sequence ID" value="QUC07619.1"/>
    <property type="molecule type" value="Genomic_DNA"/>
</dbReference>
<dbReference type="RefSeq" id="WP_212322224.1">
    <property type="nucleotide sequence ID" value="NZ_AP024463.1"/>
</dbReference>
<dbReference type="InterPro" id="IPR024079">
    <property type="entry name" value="MetalloPept_cat_dom_sf"/>
</dbReference>
<reference evidence="1 2" key="1">
    <citation type="submission" date="2021-03" db="EMBL/GenBank/DDBJ databases">
        <title>Human Oral Microbial Genomes.</title>
        <authorList>
            <person name="Johnston C.D."/>
            <person name="Chen T."/>
            <person name="Dewhirst F.E."/>
        </authorList>
    </citation>
    <scope>NUCLEOTIDE SEQUENCE [LARGE SCALE GENOMIC DNA]</scope>
    <source>
        <strain evidence="1 2">DSMZ 100122</strain>
    </source>
</reference>
<sequence length="194" mass="21991">MNLCTNEKRHLPQRRWRVRKGLLGTLFLAAVLVFTPAGMARADYSSGGMPSAAFSVKYVGISSYWSNVFDQARDRWNQTQATSDLAIGKKDSAAAVMTAGRYQWNFYGLYTSYGWRNINRTFKIQVNSLRLKEDSGSHFEEWVASTSTHELGHALSLTDNPTTDRPSLMKHDRDRTTVIAPQPYDIEEVGRIYS</sequence>
<dbReference type="SUPFAM" id="SSF55486">
    <property type="entry name" value="Metalloproteases ('zincins'), catalytic domain"/>
    <property type="match status" value="1"/>
</dbReference>
<proteinExistence type="predicted"/>